<dbReference type="InterPro" id="IPR008271">
    <property type="entry name" value="Ser/Thr_kinase_AS"/>
</dbReference>
<evidence type="ECO:0000256" key="6">
    <source>
        <dbReference type="ARBA" id="ARBA00022840"/>
    </source>
</evidence>
<dbReference type="Proteomes" id="UP000606786">
    <property type="component" value="Unassembled WGS sequence"/>
</dbReference>
<dbReference type="OrthoDB" id="248923at2759"/>
<evidence type="ECO:0000256" key="4">
    <source>
        <dbReference type="ARBA" id="ARBA00022741"/>
    </source>
</evidence>
<dbReference type="PANTHER" id="PTHR43671">
    <property type="entry name" value="SERINE/THREONINE-PROTEIN KINASE NEK"/>
    <property type="match status" value="1"/>
</dbReference>
<evidence type="ECO:0000256" key="3">
    <source>
        <dbReference type="ARBA" id="ARBA00022679"/>
    </source>
</evidence>
<dbReference type="InterPro" id="IPR050660">
    <property type="entry name" value="NEK_Ser/Thr_kinase"/>
</dbReference>
<organism evidence="10 11">
    <name type="scientific">Ceratitis capitata</name>
    <name type="common">Mediterranean fruit fly</name>
    <name type="synonym">Tephritis capitata</name>
    <dbReference type="NCBI Taxonomy" id="7213"/>
    <lineage>
        <taxon>Eukaryota</taxon>
        <taxon>Metazoa</taxon>
        <taxon>Ecdysozoa</taxon>
        <taxon>Arthropoda</taxon>
        <taxon>Hexapoda</taxon>
        <taxon>Insecta</taxon>
        <taxon>Pterygota</taxon>
        <taxon>Neoptera</taxon>
        <taxon>Endopterygota</taxon>
        <taxon>Diptera</taxon>
        <taxon>Brachycera</taxon>
        <taxon>Muscomorpha</taxon>
        <taxon>Tephritoidea</taxon>
        <taxon>Tephritidae</taxon>
        <taxon>Ceratitis</taxon>
        <taxon>Ceratitis</taxon>
    </lineage>
</organism>
<keyword evidence="11" id="KW-1185">Reference proteome</keyword>
<feature type="domain" description="Protein kinase" evidence="9">
    <location>
        <begin position="8"/>
        <end position="269"/>
    </location>
</feature>
<dbReference type="PROSITE" id="PS00108">
    <property type="entry name" value="PROTEIN_KINASE_ST"/>
    <property type="match status" value="1"/>
</dbReference>
<dbReference type="SUPFAM" id="SSF56112">
    <property type="entry name" value="Protein kinase-like (PK-like)"/>
    <property type="match status" value="1"/>
</dbReference>
<evidence type="ECO:0000256" key="5">
    <source>
        <dbReference type="ARBA" id="ARBA00022777"/>
    </source>
</evidence>
<accession>A0A811UKQ5</accession>
<sequence length="285" mass="32647">MNIGDNSLAPLRILGEGAFGRVYLCRCVSTGAPPVVCVKRILIQQPKLEIKMLMEEIYIISQLKHPSIIKFIRSYVHESSVNIVMEFASNGTMRDIISLNRRPSISKKRFLEMIIDIIIGLEYLHIRHIIHRDLKPENILIDKNNKIKIADFGISTIFSKNKAIQGLTGTYLYMAPEVMKGEKYEFKSDVWSLGCILYEMCNGFSPFKHAKNLADLKYLIQSCAQNGLDTASISTYYGIEWGRICKKMIVVNPSKRLSLCNIVSYDPNIAIPYYCVYFNYKNDFM</sequence>
<proteinExistence type="predicted"/>
<comment type="catalytic activity">
    <reaction evidence="7">
        <text>L-threonyl-[protein] + ATP = O-phospho-L-threonyl-[protein] + ADP + H(+)</text>
        <dbReference type="Rhea" id="RHEA:46608"/>
        <dbReference type="Rhea" id="RHEA-COMP:11060"/>
        <dbReference type="Rhea" id="RHEA-COMP:11605"/>
        <dbReference type="ChEBI" id="CHEBI:15378"/>
        <dbReference type="ChEBI" id="CHEBI:30013"/>
        <dbReference type="ChEBI" id="CHEBI:30616"/>
        <dbReference type="ChEBI" id="CHEBI:61977"/>
        <dbReference type="ChEBI" id="CHEBI:456216"/>
        <dbReference type="EC" id="2.7.11.1"/>
    </reaction>
</comment>
<evidence type="ECO:0000313" key="11">
    <source>
        <dbReference type="Proteomes" id="UP000606786"/>
    </source>
</evidence>
<dbReference type="Gene3D" id="1.10.510.10">
    <property type="entry name" value="Transferase(Phosphotransferase) domain 1"/>
    <property type="match status" value="1"/>
</dbReference>
<keyword evidence="6" id="KW-0067">ATP-binding</keyword>
<dbReference type="EC" id="2.7.11.1" evidence="1"/>
<gene>
    <name evidence="10" type="ORF">CCAP1982_LOCUS7867</name>
</gene>
<evidence type="ECO:0000256" key="7">
    <source>
        <dbReference type="ARBA" id="ARBA00047899"/>
    </source>
</evidence>
<keyword evidence="2" id="KW-0723">Serine/threonine-protein kinase</keyword>
<protein>
    <recommendedName>
        <fullName evidence="1">non-specific serine/threonine protein kinase</fullName>
        <ecNumber evidence="1">2.7.11.1</ecNumber>
    </recommendedName>
</protein>
<keyword evidence="4" id="KW-0547">Nucleotide-binding</keyword>
<dbReference type="InterPro" id="IPR011009">
    <property type="entry name" value="Kinase-like_dom_sf"/>
</dbReference>
<comment type="catalytic activity">
    <reaction evidence="8">
        <text>L-seryl-[protein] + ATP = O-phospho-L-seryl-[protein] + ADP + H(+)</text>
        <dbReference type="Rhea" id="RHEA:17989"/>
        <dbReference type="Rhea" id="RHEA-COMP:9863"/>
        <dbReference type="Rhea" id="RHEA-COMP:11604"/>
        <dbReference type="ChEBI" id="CHEBI:15378"/>
        <dbReference type="ChEBI" id="CHEBI:29999"/>
        <dbReference type="ChEBI" id="CHEBI:30616"/>
        <dbReference type="ChEBI" id="CHEBI:83421"/>
        <dbReference type="ChEBI" id="CHEBI:456216"/>
        <dbReference type="EC" id="2.7.11.1"/>
    </reaction>
</comment>
<keyword evidence="3" id="KW-0808">Transferase</keyword>
<dbReference type="PANTHER" id="PTHR43671:SF98">
    <property type="entry name" value="SERINE_THREONINE-PROTEIN KINASE NEK11"/>
    <property type="match status" value="1"/>
</dbReference>
<comment type="caution">
    <text evidence="10">The sequence shown here is derived from an EMBL/GenBank/DDBJ whole genome shotgun (WGS) entry which is preliminary data.</text>
</comment>
<reference evidence="10" key="1">
    <citation type="submission" date="2020-11" db="EMBL/GenBank/DDBJ databases">
        <authorList>
            <person name="Whitehead M."/>
        </authorList>
    </citation>
    <scope>NUCLEOTIDE SEQUENCE</scope>
    <source>
        <strain evidence="10">EGII</strain>
    </source>
</reference>
<keyword evidence="5" id="KW-0418">Kinase</keyword>
<evidence type="ECO:0000313" key="10">
    <source>
        <dbReference type="EMBL" id="CAD6999340.1"/>
    </source>
</evidence>
<evidence type="ECO:0000256" key="2">
    <source>
        <dbReference type="ARBA" id="ARBA00022527"/>
    </source>
</evidence>
<name>A0A811UKQ5_CERCA</name>
<evidence type="ECO:0000256" key="1">
    <source>
        <dbReference type="ARBA" id="ARBA00012513"/>
    </source>
</evidence>
<evidence type="ECO:0000256" key="8">
    <source>
        <dbReference type="ARBA" id="ARBA00048679"/>
    </source>
</evidence>
<dbReference type="GO" id="GO:0005524">
    <property type="term" value="F:ATP binding"/>
    <property type="evidence" value="ECO:0007669"/>
    <property type="project" value="UniProtKB-KW"/>
</dbReference>
<dbReference type="Pfam" id="PF00069">
    <property type="entry name" value="Pkinase"/>
    <property type="match status" value="1"/>
</dbReference>
<dbReference type="AlphaFoldDB" id="A0A811UKQ5"/>
<dbReference type="SMART" id="SM00220">
    <property type="entry name" value="S_TKc"/>
    <property type="match status" value="1"/>
</dbReference>
<dbReference type="KEGG" id="ccat:101450120"/>
<dbReference type="GO" id="GO:0004674">
    <property type="term" value="F:protein serine/threonine kinase activity"/>
    <property type="evidence" value="ECO:0007669"/>
    <property type="project" value="UniProtKB-KW"/>
</dbReference>
<dbReference type="EMBL" id="CAJHJT010000012">
    <property type="protein sequence ID" value="CAD6999340.1"/>
    <property type="molecule type" value="Genomic_DNA"/>
</dbReference>
<evidence type="ECO:0000259" key="9">
    <source>
        <dbReference type="PROSITE" id="PS50011"/>
    </source>
</evidence>
<dbReference type="InterPro" id="IPR000719">
    <property type="entry name" value="Prot_kinase_dom"/>
</dbReference>
<dbReference type="PROSITE" id="PS50011">
    <property type="entry name" value="PROTEIN_KINASE_DOM"/>
    <property type="match status" value="1"/>
</dbReference>